<dbReference type="GO" id="GO:0030170">
    <property type="term" value="F:pyridoxal phosphate binding"/>
    <property type="evidence" value="ECO:0007669"/>
    <property type="project" value="InterPro"/>
</dbReference>
<evidence type="ECO:0000256" key="6">
    <source>
        <dbReference type="PIRSR" id="PIRSR602129-50"/>
    </source>
</evidence>
<dbReference type="GO" id="GO:0019752">
    <property type="term" value="P:carboxylic acid metabolic process"/>
    <property type="evidence" value="ECO:0007669"/>
    <property type="project" value="InterPro"/>
</dbReference>
<evidence type="ECO:0000256" key="1">
    <source>
        <dbReference type="ARBA" id="ARBA00001933"/>
    </source>
</evidence>
<accession>A0A0R2CT58</accession>
<evidence type="ECO:0000256" key="4">
    <source>
        <dbReference type="ARBA" id="ARBA00022898"/>
    </source>
</evidence>
<dbReference type="AlphaFoldDB" id="A0A0R2CT58"/>
<dbReference type="InterPro" id="IPR015424">
    <property type="entry name" value="PyrdxlP-dep_Trfase"/>
</dbReference>
<sequence length="491" mass="54384">MTVKDKNITEVIKLATPTREEIKQVLNQFVDEMLTQDEQLKAAPVRKPADASIRQKIAAKPIPREGRPLTTAVSEMLTDIYAYGDNMRHPRHFGFVPGPSSLVSWLGDVLSSAYNVHAAEWTVSPTAVEIEQKLVRWFCDKVGYGPKASGVFVSGGSMATLTALVAARHKILTPENQHLGTAYISNQTHSSVIKDLHVIGLSDRQIRKIPVDADFRLDVNALKKTIMQDKANGAIPFLVIATAGTTNTGSIDPLKDITAICRNFNMWLHVDGAFGASILLSQRYRHVLDGIAAADSVSWDGHKWLFQTYSSSMVLVKDKADLLNSYYAHPEYLKDLESKHAHFNPADMSIELTRPARALKLWLTLQVLGSDKIGATIDHGVEMTQYAEKVLRNVPQVEITSPAQLAMITFRYAPQNLSEAQQDELNQQISQKMLATGFAGVYTTELNGHKVLRLCIINPNTAETDIKATIQKLTQICQNLVQQHRIAVGQN</sequence>
<feature type="modified residue" description="N6-(pyridoxal phosphate)lysine" evidence="6">
    <location>
        <position position="303"/>
    </location>
</feature>
<dbReference type="Proteomes" id="UP000051638">
    <property type="component" value="Unassembled WGS sequence"/>
</dbReference>
<reference evidence="8 9" key="1">
    <citation type="journal article" date="2015" name="Genome Announc.">
        <title>Expanding the biotechnology potential of lactobacilli through comparative genomics of 213 strains and associated genera.</title>
        <authorList>
            <person name="Sun Z."/>
            <person name="Harris H.M."/>
            <person name="McCann A."/>
            <person name="Guo C."/>
            <person name="Argimon S."/>
            <person name="Zhang W."/>
            <person name="Yang X."/>
            <person name="Jeffery I.B."/>
            <person name="Cooney J.C."/>
            <person name="Kagawa T.F."/>
            <person name="Liu W."/>
            <person name="Song Y."/>
            <person name="Salvetti E."/>
            <person name="Wrobel A."/>
            <person name="Rasinkangas P."/>
            <person name="Parkhill J."/>
            <person name="Rea M.C."/>
            <person name="O'Sullivan O."/>
            <person name="Ritari J."/>
            <person name="Douillard F.P."/>
            <person name="Paul Ross R."/>
            <person name="Yang R."/>
            <person name="Briner A.E."/>
            <person name="Felis G.E."/>
            <person name="de Vos W.M."/>
            <person name="Barrangou R."/>
            <person name="Klaenhammer T.R."/>
            <person name="Caufield P.W."/>
            <person name="Cui Y."/>
            <person name="Zhang H."/>
            <person name="O'Toole P.W."/>
        </authorList>
    </citation>
    <scope>NUCLEOTIDE SEQUENCE [LARGE SCALE GENOMIC DNA]</scope>
    <source>
        <strain evidence="8 9">DSM 20253</strain>
    </source>
</reference>
<dbReference type="Gene3D" id="3.40.640.10">
    <property type="entry name" value="Type I PLP-dependent aspartate aminotransferase-like (Major domain)"/>
    <property type="match status" value="1"/>
</dbReference>
<dbReference type="PRINTS" id="PR00800">
    <property type="entry name" value="YHDCRBOXLASE"/>
</dbReference>
<dbReference type="PANTHER" id="PTHR11999:SF70">
    <property type="entry name" value="MIP05841P"/>
    <property type="match status" value="1"/>
</dbReference>
<dbReference type="Gene3D" id="3.90.1150.170">
    <property type="match status" value="1"/>
</dbReference>
<dbReference type="GO" id="GO:0004058">
    <property type="term" value="F:aromatic-L-amino-acid decarboxylase activity"/>
    <property type="evidence" value="ECO:0007669"/>
    <property type="project" value="UniProtKB-ARBA"/>
</dbReference>
<keyword evidence="4 6" id="KW-0663">Pyridoxal phosphate</keyword>
<dbReference type="InterPro" id="IPR002129">
    <property type="entry name" value="PyrdxlP-dep_de-COase"/>
</dbReference>
<dbReference type="InterPro" id="IPR015422">
    <property type="entry name" value="PyrdxlP-dep_Trfase_small"/>
</dbReference>
<dbReference type="PATRIC" id="fig|1423796.3.peg.151"/>
<evidence type="ECO:0000313" key="8">
    <source>
        <dbReference type="EMBL" id="KRM94807.1"/>
    </source>
</evidence>
<dbReference type="EMBL" id="AYYI01000082">
    <property type="protein sequence ID" value="KRM94807.1"/>
    <property type="molecule type" value="Genomic_DNA"/>
</dbReference>
<evidence type="ECO:0000256" key="3">
    <source>
        <dbReference type="ARBA" id="ARBA00022793"/>
    </source>
</evidence>
<dbReference type="InterPro" id="IPR015421">
    <property type="entry name" value="PyrdxlP-dep_Trfase_major"/>
</dbReference>
<evidence type="ECO:0000256" key="5">
    <source>
        <dbReference type="ARBA" id="ARBA00023239"/>
    </source>
</evidence>
<gene>
    <name evidence="8" type="ORF">FC24_GL000145</name>
</gene>
<protein>
    <recommendedName>
        <fullName evidence="10">Glutamate decarboxylase</fullName>
    </recommendedName>
</protein>
<evidence type="ECO:0008006" key="10">
    <source>
        <dbReference type="Google" id="ProtNLM"/>
    </source>
</evidence>
<comment type="similarity">
    <text evidence="2 7">Belongs to the group II decarboxylase family.</text>
</comment>
<dbReference type="GO" id="GO:0006520">
    <property type="term" value="P:amino acid metabolic process"/>
    <property type="evidence" value="ECO:0007669"/>
    <property type="project" value="InterPro"/>
</dbReference>
<dbReference type="SUPFAM" id="SSF53383">
    <property type="entry name" value="PLP-dependent transferases"/>
    <property type="match status" value="1"/>
</dbReference>
<keyword evidence="3" id="KW-0210">Decarboxylase</keyword>
<name>A0A0R2CT58_9LACO</name>
<dbReference type="Pfam" id="PF00282">
    <property type="entry name" value="Pyridoxal_deC"/>
    <property type="match status" value="1"/>
</dbReference>
<evidence type="ECO:0000256" key="7">
    <source>
        <dbReference type="RuleBase" id="RU000382"/>
    </source>
</evidence>
<evidence type="ECO:0000256" key="2">
    <source>
        <dbReference type="ARBA" id="ARBA00009533"/>
    </source>
</evidence>
<dbReference type="Gene3D" id="3.90.1150.10">
    <property type="entry name" value="Aspartate Aminotransferase, domain 1"/>
    <property type="match status" value="1"/>
</dbReference>
<comment type="caution">
    <text evidence="8">The sequence shown here is derived from an EMBL/GenBank/DDBJ whole genome shotgun (WGS) entry which is preliminary data.</text>
</comment>
<dbReference type="InterPro" id="IPR010977">
    <property type="entry name" value="Aromatic_deC"/>
</dbReference>
<evidence type="ECO:0000313" key="9">
    <source>
        <dbReference type="Proteomes" id="UP000051638"/>
    </source>
</evidence>
<dbReference type="CDD" id="cd06450">
    <property type="entry name" value="DOPA_deC_like"/>
    <property type="match status" value="1"/>
</dbReference>
<dbReference type="PANTHER" id="PTHR11999">
    <property type="entry name" value="GROUP II PYRIDOXAL-5-PHOSPHATE DECARBOXYLASE"/>
    <property type="match status" value="1"/>
</dbReference>
<dbReference type="STRING" id="1423796.FC24_GL000145"/>
<organism evidence="8 9">
    <name type="scientific">Loigolactobacillus rennini DSM 20253</name>
    <dbReference type="NCBI Taxonomy" id="1423796"/>
    <lineage>
        <taxon>Bacteria</taxon>
        <taxon>Bacillati</taxon>
        <taxon>Bacillota</taxon>
        <taxon>Bacilli</taxon>
        <taxon>Lactobacillales</taxon>
        <taxon>Lactobacillaceae</taxon>
        <taxon>Loigolactobacillus</taxon>
    </lineage>
</organism>
<proteinExistence type="inferred from homology"/>
<keyword evidence="5 7" id="KW-0456">Lyase</keyword>
<comment type="cofactor">
    <cofactor evidence="1 6 7">
        <name>pyridoxal 5'-phosphate</name>
        <dbReference type="ChEBI" id="CHEBI:597326"/>
    </cofactor>
</comment>
<keyword evidence="9" id="KW-1185">Reference proteome</keyword>